<accession>A0A2P2PDH2</accession>
<evidence type="ECO:0000313" key="1">
    <source>
        <dbReference type="EMBL" id="MBX52709.1"/>
    </source>
</evidence>
<dbReference type="AlphaFoldDB" id="A0A2P2PDH2"/>
<proteinExistence type="predicted"/>
<dbReference type="EMBL" id="GGEC01072225">
    <property type="protein sequence ID" value="MBX52709.1"/>
    <property type="molecule type" value="Transcribed_RNA"/>
</dbReference>
<reference evidence="1" key="1">
    <citation type="submission" date="2018-02" db="EMBL/GenBank/DDBJ databases">
        <title>Rhizophora mucronata_Transcriptome.</title>
        <authorList>
            <person name="Meera S.P."/>
            <person name="Sreeshan A."/>
            <person name="Augustine A."/>
        </authorList>
    </citation>
    <scope>NUCLEOTIDE SEQUENCE</scope>
    <source>
        <tissue evidence="1">Leaf</tissue>
    </source>
</reference>
<sequence>MEATWMHAAVTAFTNYQFNYISFDTTYL</sequence>
<name>A0A2P2PDH2_RHIMU</name>
<organism evidence="1">
    <name type="scientific">Rhizophora mucronata</name>
    <name type="common">Asiatic mangrove</name>
    <dbReference type="NCBI Taxonomy" id="61149"/>
    <lineage>
        <taxon>Eukaryota</taxon>
        <taxon>Viridiplantae</taxon>
        <taxon>Streptophyta</taxon>
        <taxon>Embryophyta</taxon>
        <taxon>Tracheophyta</taxon>
        <taxon>Spermatophyta</taxon>
        <taxon>Magnoliopsida</taxon>
        <taxon>eudicotyledons</taxon>
        <taxon>Gunneridae</taxon>
        <taxon>Pentapetalae</taxon>
        <taxon>rosids</taxon>
        <taxon>fabids</taxon>
        <taxon>Malpighiales</taxon>
        <taxon>Rhizophoraceae</taxon>
        <taxon>Rhizophora</taxon>
    </lineage>
</organism>
<protein>
    <submittedName>
        <fullName evidence="1">Uncharacterized protein</fullName>
    </submittedName>
</protein>